<name>A0A284RIU4_ARMOS</name>
<keyword evidence="2" id="KW-0378">Hydrolase</keyword>
<accession>A0A284RIU4</accession>
<dbReference type="EMBL" id="FUEG01000009">
    <property type="protein sequence ID" value="SJL08627.1"/>
    <property type="molecule type" value="Genomic_DNA"/>
</dbReference>
<dbReference type="PANTHER" id="PTHR42834">
    <property type="entry name" value="ENDONUCLEASE/EXONUCLEASE/PHOSPHATASE FAMILY PROTEIN (AFU_ORTHOLOGUE AFUA_3G09210)"/>
    <property type="match status" value="1"/>
</dbReference>
<keyword evidence="2" id="KW-0540">Nuclease</keyword>
<keyword evidence="3" id="KW-1185">Reference proteome</keyword>
<dbReference type="GO" id="GO:0004519">
    <property type="term" value="F:endonuclease activity"/>
    <property type="evidence" value="ECO:0007669"/>
    <property type="project" value="UniProtKB-KW"/>
</dbReference>
<organism evidence="2 3">
    <name type="scientific">Armillaria ostoyae</name>
    <name type="common">Armillaria root rot fungus</name>
    <dbReference type="NCBI Taxonomy" id="47428"/>
    <lineage>
        <taxon>Eukaryota</taxon>
        <taxon>Fungi</taxon>
        <taxon>Dikarya</taxon>
        <taxon>Basidiomycota</taxon>
        <taxon>Agaricomycotina</taxon>
        <taxon>Agaricomycetes</taxon>
        <taxon>Agaricomycetidae</taxon>
        <taxon>Agaricales</taxon>
        <taxon>Marasmiineae</taxon>
        <taxon>Physalacriaceae</taxon>
        <taxon>Armillaria</taxon>
    </lineage>
</organism>
<evidence type="ECO:0000259" key="1">
    <source>
        <dbReference type="Pfam" id="PF03372"/>
    </source>
</evidence>
<dbReference type="InterPro" id="IPR005135">
    <property type="entry name" value="Endo/exonuclease/phosphatase"/>
</dbReference>
<sequence length="656" mass="70661">MSFSYHPSDFAFSCGQHHEAQFEALLAFICYLQGWLSVQYQRICEMFSIFLLFLAALTPAVAPTSVTDIRGTAFRSSLAGKTVSGITGVVTAKTSSGFFLSGEAVNDTRVSNGIYVFGSSAVKQVDVGDSVSLSGKVAEYRSESDYFYLTEIGSPSSIKVLSSNNDISPVVIGIDRIPPTQYLSSLDVGDNGWLSVPNNQSLLSTTNPTLQPDMYGMDFWQSLDGQLVQINSPVAINFENSYGEFWVHGDWKVTGLNGRGGLTITFGPDGIPDANPEVVIIGSPTDGTKNPTVAVGVKLSDIVGVVTYQFGFYYVLPLTAPTVIATPDYDVPPTTISSETDSCVITFGDYNVENMAPTSAHLPTVAKQISDHLLIPDILFLQEIQDNSGSVNDGVVDANLTLSTLASAIANESGLTYKFIDINPEDGKDGGQPGGNIRQAYLYNADKLQLVSGMPAGTSLEGLEVFADSGGLPTLSLNPGRIDPTNEAWEDSRKPLVAEWETSSGAKLFTINVHFVSKGGSTSTQGDPRPPVNSPIEQRTSQVGVTSSFIKSILDIDDSANIVIAGDFNEYVQTRSVFASLQEVLEDIDGVAGIADVERYTYVYDQNTQQLDHIFISSAIVKRGVETEHIHVNNWSPSYDDRTSDHDPTVGKIRLC</sequence>
<dbReference type="AlphaFoldDB" id="A0A284RIU4"/>
<evidence type="ECO:0000313" key="3">
    <source>
        <dbReference type="Proteomes" id="UP000219338"/>
    </source>
</evidence>
<evidence type="ECO:0000313" key="2">
    <source>
        <dbReference type="EMBL" id="SJL08627.1"/>
    </source>
</evidence>
<dbReference type="GO" id="GO:0004527">
    <property type="term" value="F:exonuclease activity"/>
    <property type="evidence" value="ECO:0007669"/>
    <property type="project" value="UniProtKB-KW"/>
</dbReference>
<dbReference type="OrthoDB" id="47488at2759"/>
<dbReference type="Gene3D" id="3.60.10.10">
    <property type="entry name" value="Endonuclease/exonuclease/phosphatase"/>
    <property type="match status" value="1"/>
</dbReference>
<feature type="domain" description="Endonuclease/exonuclease/phosphatase" evidence="1">
    <location>
        <begin position="350"/>
        <end position="646"/>
    </location>
</feature>
<reference evidence="3" key="1">
    <citation type="journal article" date="2017" name="Nat. Ecol. Evol.">
        <title>Genome expansion and lineage-specific genetic innovations in the forest pathogenic fungi Armillaria.</title>
        <authorList>
            <person name="Sipos G."/>
            <person name="Prasanna A.N."/>
            <person name="Walter M.C."/>
            <person name="O'Connor E."/>
            <person name="Balint B."/>
            <person name="Krizsan K."/>
            <person name="Kiss B."/>
            <person name="Hess J."/>
            <person name="Varga T."/>
            <person name="Slot J."/>
            <person name="Riley R."/>
            <person name="Boka B."/>
            <person name="Rigling D."/>
            <person name="Barry K."/>
            <person name="Lee J."/>
            <person name="Mihaltcheva S."/>
            <person name="LaButti K."/>
            <person name="Lipzen A."/>
            <person name="Waldron R."/>
            <person name="Moloney N.M."/>
            <person name="Sperisen C."/>
            <person name="Kredics L."/>
            <person name="Vagvoelgyi C."/>
            <person name="Patrignani A."/>
            <person name="Fitzpatrick D."/>
            <person name="Nagy I."/>
            <person name="Doyle S."/>
            <person name="Anderson J.B."/>
            <person name="Grigoriev I.V."/>
            <person name="Gueldener U."/>
            <person name="Muensterkoetter M."/>
            <person name="Nagy L.G."/>
        </authorList>
    </citation>
    <scope>NUCLEOTIDE SEQUENCE [LARGE SCALE GENOMIC DNA]</scope>
    <source>
        <strain evidence="3">C18/9</strain>
    </source>
</reference>
<protein>
    <submittedName>
        <fullName evidence="2">Related to endonuclease/exonuclease/phosphatase family protein</fullName>
    </submittedName>
</protein>
<dbReference type="PANTHER" id="PTHR42834:SF1">
    <property type="entry name" value="ENDONUCLEASE_EXONUCLEASE_PHOSPHATASE FAMILY PROTEIN (AFU_ORTHOLOGUE AFUA_3G09210)"/>
    <property type="match status" value="1"/>
</dbReference>
<dbReference type="Proteomes" id="UP000219338">
    <property type="component" value="Unassembled WGS sequence"/>
</dbReference>
<dbReference type="OMA" id="NSFGEFW"/>
<dbReference type="InterPro" id="IPR036691">
    <property type="entry name" value="Endo/exonu/phosph_ase_sf"/>
</dbReference>
<proteinExistence type="predicted"/>
<dbReference type="STRING" id="47428.A0A284RIU4"/>
<keyword evidence="2" id="KW-0255">Endonuclease</keyword>
<keyword evidence="2" id="KW-0269">Exonuclease</keyword>
<dbReference type="CDD" id="cd04486">
    <property type="entry name" value="YhcR_OBF_like"/>
    <property type="match status" value="1"/>
</dbReference>
<gene>
    <name evidence="2" type="ORF">ARMOST_11994</name>
</gene>
<dbReference type="SUPFAM" id="SSF56219">
    <property type="entry name" value="DNase I-like"/>
    <property type="match status" value="1"/>
</dbReference>
<dbReference type="Pfam" id="PF03372">
    <property type="entry name" value="Exo_endo_phos"/>
    <property type="match status" value="1"/>
</dbReference>